<keyword evidence="4 7" id="KW-0560">Oxidoreductase</keyword>
<proteinExistence type="inferred from homology"/>
<dbReference type="EMBL" id="KV878894">
    <property type="protein sequence ID" value="OJJ85647.1"/>
    <property type="molecule type" value="Genomic_DNA"/>
</dbReference>
<keyword evidence="8" id="KW-1133">Transmembrane helix</keyword>
<evidence type="ECO:0000256" key="4">
    <source>
        <dbReference type="ARBA" id="ARBA00023002"/>
    </source>
</evidence>
<evidence type="ECO:0000256" key="1">
    <source>
        <dbReference type="ARBA" id="ARBA00001971"/>
    </source>
</evidence>
<dbReference type="InterPro" id="IPR050121">
    <property type="entry name" value="Cytochrome_P450_monoxygenase"/>
</dbReference>
<organism evidence="9 10">
    <name type="scientific">Aspergillus glaucus CBS 516.65</name>
    <dbReference type="NCBI Taxonomy" id="1160497"/>
    <lineage>
        <taxon>Eukaryota</taxon>
        <taxon>Fungi</taxon>
        <taxon>Dikarya</taxon>
        <taxon>Ascomycota</taxon>
        <taxon>Pezizomycotina</taxon>
        <taxon>Eurotiomycetes</taxon>
        <taxon>Eurotiomycetidae</taxon>
        <taxon>Eurotiales</taxon>
        <taxon>Aspergillaceae</taxon>
        <taxon>Aspergillus</taxon>
        <taxon>Aspergillus subgen. Aspergillus</taxon>
    </lineage>
</organism>
<evidence type="ECO:0000256" key="8">
    <source>
        <dbReference type="SAM" id="Phobius"/>
    </source>
</evidence>
<evidence type="ECO:0000256" key="3">
    <source>
        <dbReference type="ARBA" id="ARBA00022723"/>
    </source>
</evidence>
<comment type="similarity">
    <text evidence="2 7">Belongs to the cytochrome P450 family.</text>
</comment>
<name>A0A1L9VNZ7_ASPGL</name>
<dbReference type="Gene3D" id="1.10.630.10">
    <property type="entry name" value="Cytochrome P450"/>
    <property type="match status" value="1"/>
</dbReference>
<evidence type="ECO:0008006" key="11">
    <source>
        <dbReference type="Google" id="ProtNLM"/>
    </source>
</evidence>
<dbReference type="PRINTS" id="PR00463">
    <property type="entry name" value="EP450I"/>
</dbReference>
<reference evidence="10" key="1">
    <citation type="journal article" date="2017" name="Genome Biol.">
        <title>Comparative genomics reveals high biological diversity and specific adaptations in the industrially and medically important fungal genus Aspergillus.</title>
        <authorList>
            <person name="de Vries R.P."/>
            <person name="Riley R."/>
            <person name="Wiebenga A."/>
            <person name="Aguilar-Osorio G."/>
            <person name="Amillis S."/>
            <person name="Uchima C.A."/>
            <person name="Anderluh G."/>
            <person name="Asadollahi M."/>
            <person name="Askin M."/>
            <person name="Barry K."/>
            <person name="Battaglia E."/>
            <person name="Bayram O."/>
            <person name="Benocci T."/>
            <person name="Braus-Stromeyer S.A."/>
            <person name="Caldana C."/>
            <person name="Canovas D."/>
            <person name="Cerqueira G.C."/>
            <person name="Chen F."/>
            <person name="Chen W."/>
            <person name="Choi C."/>
            <person name="Clum A."/>
            <person name="Dos Santos R.A."/>
            <person name="Damasio A.R."/>
            <person name="Diallinas G."/>
            <person name="Emri T."/>
            <person name="Fekete E."/>
            <person name="Flipphi M."/>
            <person name="Freyberg S."/>
            <person name="Gallo A."/>
            <person name="Gournas C."/>
            <person name="Habgood R."/>
            <person name="Hainaut M."/>
            <person name="Harispe M.L."/>
            <person name="Henrissat B."/>
            <person name="Hilden K.S."/>
            <person name="Hope R."/>
            <person name="Hossain A."/>
            <person name="Karabika E."/>
            <person name="Karaffa L."/>
            <person name="Karanyi Z."/>
            <person name="Krasevec N."/>
            <person name="Kuo A."/>
            <person name="Kusch H."/>
            <person name="LaButti K."/>
            <person name="Lagendijk E.L."/>
            <person name="Lapidus A."/>
            <person name="Levasseur A."/>
            <person name="Lindquist E."/>
            <person name="Lipzen A."/>
            <person name="Logrieco A.F."/>
            <person name="MacCabe A."/>
            <person name="Maekelae M.R."/>
            <person name="Malavazi I."/>
            <person name="Melin P."/>
            <person name="Meyer V."/>
            <person name="Mielnichuk N."/>
            <person name="Miskei M."/>
            <person name="Molnar A.P."/>
            <person name="Mule G."/>
            <person name="Ngan C.Y."/>
            <person name="Orejas M."/>
            <person name="Orosz E."/>
            <person name="Ouedraogo J.P."/>
            <person name="Overkamp K.M."/>
            <person name="Park H.-S."/>
            <person name="Perrone G."/>
            <person name="Piumi F."/>
            <person name="Punt P.J."/>
            <person name="Ram A.F."/>
            <person name="Ramon A."/>
            <person name="Rauscher S."/>
            <person name="Record E."/>
            <person name="Riano-Pachon D.M."/>
            <person name="Robert V."/>
            <person name="Roehrig J."/>
            <person name="Ruller R."/>
            <person name="Salamov A."/>
            <person name="Salih N.S."/>
            <person name="Samson R.A."/>
            <person name="Sandor E."/>
            <person name="Sanguinetti M."/>
            <person name="Schuetze T."/>
            <person name="Sepcic K."/>
            <person name="Shelest E."/>
            <person name="Sherlock G."/>
            <person name="Sophianopoulou V."/>
            <person name="Squina F.M."/>
            <person name="Sun H."/>
            <person name="Susca A."/>
            <person name="Todd R.B."/>
            <person name="Tsang A."/>
            <person name="Unkles S.E."/>
            <person name="van de Wiele N."/>
            <person name="van Rossen-Uffink D."/>
            <person name="Oliveira J.V."/>
            <person name="Vesth T.C."/>
            <person name="Visser J."/>
            <person name="Yu J.-H."/>
            <person name="Zhou M."/>
            <person name="Andersen M.R."/>
            <person name="Archer D.B."/>
            <person name="Baker S.E."/>
            <person name="Benoit I."/>
            <person name="Brakhage A.A."/>
            <person name="Braus G.H."/>
            <person name="Fischer R."/>
            <person name="Frisvad J.C."/>
            <person name="Goldman G.H."/>
            <person name="Houbraken J."/>
            <person name="Oakley B."/>
            <person name="Pocsi I."/>
            <person name="Scazzocchio C."/>
            <person name="Seiboth B."/>
            <person name="vanKuyk P.A."/>
            <person name="Wortman J."/>
            <person name="Dyer P.S."/>
            <person name="Grigoriev I.V."/>
        </authorList>
    </citation>
    <scope>NUCLEOTIDE SEQUENCE [LARGE SCALE GENOMIC DNA]</scope>
    <source>
        <strain evidence="10">CBS 516.65</strain>
    </source>
</reference>
<dbReference type="STRING" id="1160497.A0A1L9VNZ7"/>
<protein>
    <recommendedName>
        <fullName evidence="11">Cytochrome P450</fullName>
    </recommendedName>
</protein>
<dbReference type="PROSITE" id="PS00086">
    <property type="entry name" value="CYTOCHROME_P450"/>
    <property type="match status" value="1"/>
</dbReference>
<evidence type="ECO:0000256" key="2">
    <source>
        <dbReference type="ARBA" id="ARBA00010617"/>
    </source>
</evidence>
<dbReference type="GO" id="GO:0004497">
    <property type="term" value="F:monooxygenase activity"/>
    <property type="evidence" value="ECO:0007669"/>
    <property type="project" value="UniProtKB-KW"/>
</dbReference>
<accession>A0A1L9VNZ7</accession>
<dbReference type="GO" id="GO:0016705">
    <property type="term" value="F:oxidoreductase activity, acting on paired donors, with incorporation or reduction of molecular oxygen"/>
    <property type="evidence" value="ECO:0007669"/>
    <property type="project" value="InterPro"/>
</dbReference>
<keyword evidence="8" id="KW-0472">Membrane</keyword>
<dbReference type="RefSeq" id="XP_022402345.1">
    <property type="nucleotide sequence ID" value="XM_022542681.1"/>
</dbReference>
<dbReference type="PANTHER" id="PTHR24305:SF103">
    <property type="entry name" value="P450, PUTATIVE (EUROFUNG)-RELATED"/>
    <property type="match status" value="1"/>
</dbReference>
<keyword evidence="8" id="KW-0812">Transmembrane</keyword>
<dbReference type="GO" id="GO:0005506">
    <property type="term" value="F:iron ion binding"/>
    <property type="evidence" value="ECO:0007669"/>
    <property type="project" value="InterPro"/>
</dbReference>
<comment type="cofactor">
    <cofactor evidence="1 6">
        <name>heme</name>
        <dbReference type="ChEBI" id="CHEBI:30413"/>
    </cofactor>
</comment>
<dbReference type="VEuPathDB" id="FungiDB:ASPGLDRAFT_168980"/>
<dbReference type="InterPro" id="IPR001128">
    <property type="entry name" value="Cyt_P450"/>
</dbReference>
<dbReference type="Proteomes" id="UP000184300">
    <property type="component" value="Unassembled WGS sequence"/>
</dbReference>
<dbReference type="Pfam" id="PF00067">
    <property type="entry name" value="p450"/>
    <property type="match status" value="1"/>
</dbReference>
<dbReference type="InterPro" id="IPR017972">
    <property type="entry name" value="Cyt_P450_CS"/>
</dbReference>
<keyword evidence="5 6" id="KW-0408">Iron</keyword>
<evidence type="ECO:0000313" key="9">
    <source>
        <dbReference type="EMBL" id="OJJ85647.1"/>
    </source>
</evidence>
<evidence type="ECO:0000256" key="6">
    <source>
        <dbReference type="PIRSR" id="PIRSR602401-1"/>
    </source>
</evidence>
<dbReference type="AlphaFoldDB" id="A0A1L9VNZ7"/>
<dbReference type="GeneID" id="34458942"/>
<gene>
    <name evidence="9" type="ORF">ASPGLDRAFT_168980</name>
</gene>
<dbReference type="PRINTS" id="PR00385">
    <property type="entry name" value="P450"/>
</dbReference>
<evidence type="ECO:0000313" key="10">
    <source>
        <dbReference type="Proteomes" id="UP000184300"/>
    </source>
</evidence>
<sequence>MQLQILWENIYLRLLQFDNPWLLPGGICSLLVLSYGIYMQVLHPLAKYPGPLLASLTNGWKAYYVYRLFFHEKLIELHQQYGPVVRVGPNHLHIWDGNAIAPLYKGGRSMGKSEFYDAFTAFNPNLFGTTNDDIHSLRRRQLAHGFSQASVVNLEPLIEAELKFLKNRLRTFAQTEQTFDLKLLLSLYVFDILGSVAFGRPFGAQERGYEEVLPAINDHLLLAGIVGELPLQNVTKTISRWSPIPWMGRLMKNRDALKKVCAECVKYKINNPAERQDLLKSLVKAVDPDTGSTLTEQEINSEAFAVLVAGSHSTSGTLTLLFWHLLQNPDTLAAVVDEIESTLPPLADDQISYPIQGLESSLSYLMACVRENFRINPVFTMPLWRHVGRPGGIEIGTYHIPHGTNICISNYVLHHNPAIWGNDHNKFNPSRWLNEKQNKELSRYLIPFSIGHRMCIGRNLAMTNILKTVTTLLWEFDIKPVTKRQTVRVRSPGIGEMDGEFLCTVSVRE</sequence>
<evidence type="ECO:0000256" key="5">
    <source>
        <dbReference type="ARBA" id="ARBA00023004"/>
    </source>
</evidence>
<keyword evidence="10" id="KW-1185">Reference proteome</keyword>
<keyword evidence="6 7" id="KW-0349">Heme</keyword>
<dbReference type="PANTHER" id="PTHR24305">
    <property type="entry name" value="CYTOCHROME P450"/>
    <property type="match status" value="1"/>
</dbReference>
<keyword evidence="7" id="KW-0503">Monooxygenase</keyword>
<keyword evidence="3 6" id="KW-0479">Metal-binding</keyword>
<feature type="binding site" description="axial binding residue" evidence="6">
    <location>
        <position position="455"/>
    </location>
    <ligand>
        <name>heme</name>
        <dbReference type="ChEBI" id="CHEBI:30413"/>
    </ligand>
    <ligandPart>
        <name>Fe</name>
        <dbReference type="ChEBI" id="CHEBI:18248"/>
    </ligandPart>
</feature>
<dbReference type="OrthoDB" id="1470350at2759"/>
<feature type="transmembrane region" description="Helical" evidence="8">
    <location>
        <begin position="20"/>
        <end position="38"/>
    </location>
</feature>
<dbReference type="InterPro" id="IPR036396">
    <property type="entry name" value="Cyt_P450_sf"/>
</dbReference>
<evidence type="ECO:0000256" key="7">
    <source>
        <dbReference type="RuleBase" id="RU000461"/>
    </source>
</evidence>
<dbReference type="SUPFAM" id="SSF48264">
    <property type="entry name" value="Cytochrome P450"/>
    <property type="match status" value="1"/>
</dbReference>
<dbReference type="InterPro" id="IPR002401">
    <property type="entry name" value="Cyt_P450_E_grp-I"/>
</dbReference>
<dbReference type="GO" id="GO:0020037">
    <property type="term" value="F:heme binding"/>
    <property type="evidence" value="ECO:0007669"/>
    <property type="project" value="InterPro"/>
</dbReference>